<organism evidence="1 2">
    <name type="scientific">Araneus ventricosus</name>
    <name type="common">Orbweaver spider</name>
    <name type="synonym">Epeira ventricosa</name>
    <dbReference type="NCBI Taxonomy" id="182803"/>
    <lineage>
        <taxon>Eukaryota</taxon>
        <taxon>Metazoa</taxon>
        <taxon>Ecdysozoa</taxon>
        <taxon>Arthropoda</taxon>
        <taxon>Chelicerata</taxon>
        <taxon>Arachnida</taxon>
        <taxon>Araneae</taxon>
        <taxon>Araneomorphae</taxon>
        <taxon>Entelegynae</taxon>
        <taxon>Araneoidea</taxon>
        <taxon>Araneidae</taxon>
        <taxon>Araneus</taxon>
    </lineage>
</organism>
<accession>A0A4Y2KFH3</accession>
<evidence type="ECO:0000313" key="2">
    <source>
        <dbReference type="Proteomes" id="UP000499080"/>
    </source>
</evidence>
<dbReference type="EMBL" id="BGPR01004540">
    <property type="protein sequence ID" value="GBN00682.1"/>
    <property type="molecule type" value="Genomic_DNA"/>
</dbReference>
<name>A0A4Y2KFH3_ARAVE</name>
<dbReference type="AlphaFoldDB" id="A0A4Y2KFH3"/>
<proteinExistence type="predicted"/>
<evidence type="ECO:0000313" key="1">
    <source>
        <dbReference type="EMBL" id="GBN00682.1"/>
    </source>
</evidence>
<reference evidence="1 2" key="1">
    <citation type="journal article" date="2019" name="Sci. Rep.">
        <title>Orb-weaving spider Araneus ventricosus genome elucidates the spidroin gene catalogue.</title>
        <authorList>
            <person name="Kono N."/>
            <person name="Nakamura H."/>
            <person name="Ohtoshi R."/>
            <person name="Moran D.A.P."/>
            <person name="Shinohara A."/>
            <person name="Yoshida Y."/>
            <person name="Fujiwara M."/>
            <person name="Mori M."/>
            <person name="Tomita M."/>
            <person name="Arakawa K."/>
        </authorList>
    </citation>
    <scope>NUCLEOTIDE SEQUENCE [LARGE SCALE GENOMIC DNA]</scope>
</reference>
<protein>
    <submittedName>
        <fullName evidence="1">Uncharacterized protein</fullName>
    </submittedName>
</protein>
<keyword evidence="2" id="KW-1185">Reference proteome</keyword>
<comment type="caution">
    <text evidence="1">The sequence shown here is derived from an EMBL/GenBank/DDBJ whole genome shotgun (WGS) entry which is preliminary data.</text>
</comment>
<dbReference type="Proteomes" id="UP000499080">
    <property type="component" value="Unassembled WGS sequence"/>
</dbReference>
<sequence>MTRITSQATDTVTTDDVLQKHINSCGRLAVEPVSPESPPRRQPILSRKAPTSEILDTEILLLFYGEKARVIVIGDYIFIDCKSQIVVDRQRTEARVAAHEPQQRDVECHITLLMWPSTSISSSSKWIPKSTNYTPDIYHLSL</sequence>
<gene>
    <name evidence="1" type="ORF">AVEN_91397_1</name>
</gene>